<evidence type="ECO:0000313" key="1">
    <source>
        <dbReference type="EMBL" id="GLY64999.1"/>
    </source>
</evidence>
<sequence>MSVVLRFIHLNGPPGIGKSTLARRYAEDHPGMLNLDIDQLRSLIGGWQQRFTETGEIVRPLALSMAAAHLGGGRDVVMPQYLGRVGEIERFEAVARDHGAVFCEVVLMDSKQGSLERFARRGEDDELPWHRQVQEIVARKGGPTLLAGMHDRLTDVIRARPAAVVLPSVAGAIQQTYEALSAILDPGR</sequence>
<dbReference type="InterPro" id="IPR027417">
    <property type="entry name" value="P-loop_NTPase"/>
</dbReference>
<dbReference type="SUPFAM" id="SSF52540">
    <property type="entry name" value="P-loop containing nucleoside triphosphate hydrolases"/>
    <property type="match status" value="1"/>
</dbReference>
<name>A0A9W6QVS3_9PSEU</name>
<dbReference type="Proteomes" id="UP001165136">
    <property type="component" value="Unassembled WGS sequence"/>
</dbReference>
<comment type="caution">
    <text evidence="1">The sequence shown here is derived from an EMBL/GenBank/DDBJ whole genome shotgun (WGS) entry which is preliminary data.</text>
</comment>
<proteinExistence type="predicted"/>
<dbReference type="Pfam" id="PF13671">
    <property type="entry name" value="AAA_33"/>
    <property type="match status" value="1"/>
</dbReference>
<dbReference type="Gene3D" id="3.40.50.300">
    <property type="entry name" value="P-loop containing nucleotide triphosphate hydrolases"/>
    <property type="match status" value="1"/>
</dbReference>
<dbReference type="EMBL" id="BSTI01000003">
    <property type="protein sequence ID" value="GLY64999.1"/>
    <property type="molecule type" value="Genomic_DNA"/>
</dbReference>
<evidence type="ECO:0000313" key="2">
    <source>
        <dbReference type="Proteomes" id="UP001165136"/>
    </source>
</evidence>
<dbReference type="AlphaFoldDB" id="A0A9W6QVS3"/>
<protein>
    <submittedName>
        <fullName evidence="1">Uncharacterized protein</fullName>
    </submittedName>
</protein>
<accession>A0A9W6QVS3</accession>
<organism evidence="1 2">
    <name type="scientific">Amycolatopsis taiwanensis</name>
    <dbReference type="NCBI Taxonomy" id="342230"/>
    <lineage>
        <taxon>Bacteria</taxon>
        <taxon>Bacillati</taxon>
        <taxon>Actinomycetota</taxon>
        <taxon>Actinomycetes</taxon>
        <taxon>Pseudonocardiales</taxon>
        <taxon>Pseudonocardiaceae</taxon>
        <taxon>Amycolatopsis</taxon>
    </lineage>
</organism>
<keyword evidence="2" id="KW-1185">Reference proteome</keyword>
<reference evidence="1" key="1">
    <citation type="submission" date="2023-03" db="EMBL/GenBank/DDBJ databases">
        <title>Amycolatopsis taiwanensis NBRC 103393.</title>
        <authorList>
            <person name="Ichikawa N."/>
            <person name="Sato H."/>
            <person name="Tonouchi N."/>
        </authorList>
    </citation>
    <scope>NUCLEOTIDE SEQUENCE</scope>
    <source>
        <strain evidence="1">NBRC 103393</strain>
    </source>
</reference>
<gene>
    <name evidence="1" type="ORF">Atai01_16180</name>
</gene>